<organism evidence="4 5">
    <name type="scientific">Ceratodon purpureus</name>
    <name type="common">Fire moss</name>
    <name type="synonym">Dicranum purpureum</name>
    <dbReference type="NCBI Taxonomy" id="3225"/>
    <lineage>
        <taxon>Eukaryota</taxon>
        <taxon>Viridiplantae</taxon>
        <taxon>Streptophyta</taxon>
        <taxon>Embryophyta</taxon>
        <taxon>Bryophyta</taxon>
        <taxon>Bryophytina</taxon>
        <taxon>Bryopsida</taxon>
        <taxon>Dicranidae</taxon>
        <taxon>Pseudoditrichales</taxon>
        <taxon>Ditrichaceae</taxon>
        <taxon>Ceratodon</taxon>
    </lineage>
</organism>
<name>A0A8T0IED2_CERPU</name>
<feature type="signal peptide" evidence="2">
    <location>
        <begin position="1"/>
        <end position="15"/>
    </location>
</feature>
<feature type="domain" description="Gag1-like clamp" evidence="3">
    <location>
        <begin position="73"/>
        <end position="182"/>
    </location>
</feature>
<evidence type="ECO:0000259" key="3">
    <source>
        <dbReference type="Pfam" id="PF13259"/>
    </source>
</evidence>
<dbReference type="PANTHER" id="PTHR33373:SF1">
    <property type="entry name" value="DUF4050 DOMAIN-CONTAINING PROTEIN"/>
    <property type="match status" value="1"/>
</dbReference>
<proteinExistence type="predicted"/>
<accession>A0A8T0IED2</accession>
<dbReference type="EMBL" id="CM026423">
    <property type="protein sequence ID" value="KAG0581742.1"/>
    <property type="molecule type" value="Genomic_DNA"/>
</dbReference>
<feature type="region of interest" description="Disordered" evidence="1">
    <location>
        <begin position="35"/>
        <end position="69"/>
    </location>
</feature>
<comment type="caution">
    <text evidence="4">The sequence shown here is derived from an EMBL/GenBank/DDBJ whole genome shotgun (WGS) entry which is preliminary data.</text>
</comment>
<gene>
    <name evidence="4" type="ORF">KC19_3G005300</name>
</gene>
<evidence type="ECO:0000313" key="5">
    <source>
        <dbReference type="Proteomes" id="UP000822688"/>
    </source>
</evidence>
<evidence type="ECO:0000256" key="2">
    <source>
        <dbReference type="SAM" id="SignalP"/>
    </source>
</evidence>
<dbReference type="OrthoDB" id="1896025at2759"/>
<feature type="compositionally biased region" description="Basic residues" evidence="1">
    <location>
        <begin position="46"/>
        <end position="57"/>
    </location>
</feature>
<dbReference type="AlphaFoldDB" id="A0A8T0IED2"/>
<sequence length="183" mass="21156">MQNLRLGSWTHWIHALQLLRRSACMGGCLGGYVRPPPAALPEKVNRTFKRSSNRRSRGQSARSSQDWWMSSSHEMDDNRSVLNSQALRKFSRSVNDSLESGSASNNNDKFSFENHALNHWHKQRQEWVGSRRVQQRGLREPVIKWSSTYEELLGTSRPFTQPVPLPEMVDFLVDVWEQEGLYG</sequence>
<feature type="chain" id="PRO_5035855018" description="Gag1-like clamp domain-containing protein" evidence="2">
    <location>
        <begin position="16"/>
        <end position="183"/>
    </location>
</feature>
<protein>
    <recommendedName>
        <fullName evidence="3">Gag1-like clamp domain-containing protein</fullName>
    </recommendedName>
</protein>
<keyword evidence="2" id="KW-0732">Signal</keyword>
<evidence type="ECO:0000256" key="1">
    <source>
        <dbReference type="SAM" id="MobiDB-lite"/>
    </source>
</evidence>
<keyword evidence="5" id="KW-1185">Reference proteome</keyword>
<dbReference type="Proteomes" id="UP000822688">
    <property type="component" value="Chromosome 3"/>
</dbReference>
<dbReference type="InterPro" id="IPR025124">
    <property type="entry name" value="Gag1-like_clamp"/>
</dbReference>
<dbReference type="Pfam" id="PF13259">
    <property type="entry name" value="clamp_Gag1-like"/>
    <property type="match status" value="1"/>
</dbReference>
<dbReference type="PANTHER" id="PTHR33373">
    <property type="entry name" value="OS07G0479600 PROTEIN"/>
    <property type="match status" value="1"/>
</dbReference>
<evidence type="ECO:0000313" key="4">
    <source>
        <dbReference type="EMBL" id="KAG0581742.1"/>
    </source>
</evidence>
<reference evidence="4" key="1">
    <citation type="submission" date="2020-06" db="EMBL/GenBank/DDBJ databases">
        <title>WGS assembly of Ceratodon purpureus strain R40.</title>
        <authorList>
            <person name="Carey S.B."/>
            <person name="Jenkins J."/>
            <person name="Shu S."/>
            <person name="Lovell J.T."/>
            <person name="Sreedasyam A."/>
            <person name="Maumus F."/>
            <person name="Tiley G.P."/>
            <person name="Fernandez-Pozo N."/>
            <person name="Barry K."/>
            <person name="Chen C."/>
            <person name="Wang M."/>
            <person name="Lipzen A."/>
            <person name="Daum C."/>
            <person name="Saski C.A."/>
            <person name="Payton A.C."/>
            <person name="Mcbreen J.C."/>
            <person name="Conrad R.E."/>
            <person name="Kollar L.M."/>
            <person name="Olsson S."/>
            <person name="Huttunen S."/>
            <person name="Landis J.B."/>
            <person name="Wickett N.J."/>
            <person name="Johnson M.G."/>
            <person name="Rensing S.A."/>
            <person name="Grimwood J."/>
            <person name="Schmutz J."/>
            <person name="Mcdaniel S.F."/>
        </authorList>
    </citation>
    <scope>NUCLEOTIDE SEQUENCE</scope>
    <source>
        <strain evidence="4">R40</strain>
    </source>
</reference>